<feature type="compositionally biased region" description="Basic residues" evidence="4">
    <location>
        <begin position="104"/>
        <end position="121"/>
    </location>
</feature>
<feature type="region of interest" description="Disordered" evidence="4">
    <location>
        <begin position="513"/>
        <end position="634"/>
    </location>
</feature>
<comment type="subcellular location">
    <subcellularLocation>
        <location evidence="1">Nucleus</location>
    </subcellularLocation>
</comment>
<feature type="compositionally biased region" description="Basic and acidic residues" evidence="4">
    <location>
        <begin position="621"/>
        <end position="630"/>
    </location>
</feature>
<dbReference type="PANTHER" id="PTHR15052:SF2">
    <property type="entry name" value="GENERAL TRANSCRIPTION FACTOR 3C POLYPEPTIDE 2"/>
    <property type="match status" value="1"/>
</dbReference>
<name>A0A0F7SGP2_PHARH</name>
<feature type="region of interest" description="Disordered" evidence="4">
    <location>
        <begin position="1"/>
        <end position="297"/>
    </location>
</feature>
<dbReference type="InterPro" id="IPR052416">
    <property type="entry name" value="GTF3C_component"/>
</dbReference>
<dbReference type="InterPro" id="IPR001680">
    <property type="entry name" value="WD40_rpt"/>
</dbReference>
<dbReference type="EMBL" id="LN483211">
    <property type="protein sequence ID" value="CDZ97545.1"/>
    <property type="molecule type" value="Genomic_DNA"/>
</dbReference>
<reference evidence="5" key="1">
    <citation type="submission" date="2014-08" db="EMBL/GenBank/DDBJ databases">
        <authorList>
            <person name="Sharma Rahul"/>
            <person name="Thines Marco"/>
        </authorList>
    </citation>
    <scope>NUCLEOTIDE SEQUENCE</scope>
</reference>
<feature type="compositionally biased region" description="Polar residues" evidence="4">
    <location>
        <begin position="73"/>
        <end position="86"/>
    </location>
</feature>
<proteinExistence type="predicted"/>
<dbReference type="SUPFAM" id="SSF50978">
    <property type="entry name" value="WD40 repeat-like"/>
    <property type="match status" value="1"/>
</dbReference>
<evidence type="ECO:0000313" key="5">
    <source>
        <dbReference type="EMBL" id="CDZ97545.1"/>
    </source>
</evidence>
<evidence type="ECO:0000256" key="1">
    <source>
        <dbReference type="ARBA" id="ARBA00004123"/>
    </source>
</evidence>
<evidence type="ECO:0000256" key="4">
    <source>
        <dbReference type="SAM" id="MobiDB-lite"/>
    </source>
</evidence>
<dbReference type="PANTHER" id="PTHR15052">
    <property type="entry name" value="RNA POLYMERASE III TRANSCRIPTION INITIATION FACTOR COMPLEX SUBUNIT"/>
    <property type="match status" value="1"/>
</dbReference>
<feature type="compositionally biased region" description="Low complexity" evidence="4">
    <location>
        <begin position="27"/>
        <end position="49"/>
    </location>
</feature>
<feature type="compositionally biased region" description="Low complexity" evidence="4">
    <location>
        <begin position="525"/>
        <end position="541"/>
    </location>
</feature>
<sequence>MSSRTLRARPANRTSYSILNDPLAIHLSSSSSSSSSTRSSLSASSSRSSARSESRSRSASGSRSGSSSTSSEIHVQQPSFSASTPNAEIIWSTAENAEAESSKSKSRSKPRSKTRKSSKRLRKEDTKQNASSGLKKRRSRTFEDPASDSESEGFAPSDEEDEEEEEENGDEQMDNDDRSSDMEGRYDASGQDTPGARGRGTTRRKGGRGGSVGSTRSLSFSISSNKQRSSASTATITSASKTHTTRPNSALSRAPSKPTRRTISLPTHTSKAQARRKETKLPPTSKNTTHEATMSDAMPPLFPHYTSYLAAPPGLNRRSEIVRKVGGRRITTDSHGNEREEFIRGKESEEEEEGRKRPMGPGETARRVRIFTRAAWGMTPWEGWAGEGWRPNSARGDKDKNGWEGVERHWRGIELLDERQGAKFLPKPTNASSQKLYAGILTDDKAQEEYSIPVYGATSLEDIGVEKKGCIFNPGGPVWDLDWCPMTEEESEKRGFKLYLAVSVHQSLDDSLPIGQAKPSNTPGSIQIWSISPPSRPSHSSEAVSVDPSAMDVSSESTPTATGVDEAAEPSVEVDLATQASTKGGAEEEEEKTEEPSPPRDGFVKSEDEEEEECYTLRSVNSDEERESSVRTKRSALKSAAWAPLTPGYTPKRIRDIIFNKTPASKEDKEEVLIDLEGWEMEMKLEMVVCIDGGNAWKVQWCPSDSADKLSTRNGSNSTADTIPKLGVLAATFEDGSAKVLSIPDPDAVRGQADVISENKEKPLYVKLKPSTVLDIDDGMCWCLDWGSDRMLAVGTTHGKILVWDVKEAALTEDDLPIPLHSIQAHSAPIRSLSYLRAPQADAQGIYQYDWEQSQILSVSMNGRIVLTDLRESGGSAGGGGSSLTLRMVRDMTLATTAVSIQNGSGLIGDGDFAVQMIRGRPRNTSTFRKVSAQEGAIWALSTSDYHPNIASASADGSLVVSNTLRGTTHKKVDWVSLMEVIYRMDMNEATGEMRMLDNILPQNVSFTRTHDSKASVLPSLSVSSKPSSITNTVRPITSAWRPEIAVLSTSWNSGSGVGRSPLLASGMACGLARVDVMIEGRWNRARFRRAADIAALRECVDGET</sequence>
<accession>A0A0F7SGP2</accession>
<feature type="compositionally biased region" description="Basic and acidic residues" evidence="4">
    <location>
        <begin position="175"/>
        <end position="186"/>
    </location>
</feature>
<feature type="compositionally biased region" description="Basic and acidic residues" evidence="4">
    <location>
        <begin position="594"/>
        <end position="606"/>
    </location>
</feature>
<dbReference type="AlphaFoldDB" id="A0A0F7SGP2"/>
<feature type="compositionally biased region" description="Basic and acidic residues" evidence="4">
    <location>
        <begin position="330"/>
        <end position="347"/>
    </location>
</feature>
<feature type="compositionally biased region" description="Polar residues" evidence="4">
    <location>
        <begin position="261"/>
        <end position="272"/>
    </location>
</feature>
<organism evidence="5">
    <name type="scientific">Phaffia rhodozyma</name>
    <name type="common">Yeast</name>
    <name type="synonym">Xanthophyllomyces dendrorhous</name>
    <dbReference type="NCBI Taxonomy" id="264483"/>
    <lineage>
        <taxon>Eukaryota</taxon>
        <taxon>Fungi</taxon>
        <taxon>Dikarya</taxon>
        <taxon>Basidiomycota</taxon>
        <taxon>Agaricomycotina</taxon>
        <taxon>Tremellomycetes</taxon>
        <taxon>Cystofilobasidiales</taxon>
        <taxon>Mrakiaceae</taxon>
        <taxon>Phaffia</taxon>
    </lineage>
</organism>
<protein>
    <submittedName>
        <fullName evidence="5">WD40/YVTN repeat-like-containing domain</fullName>
    </submittedName>
</protein>
<evidence type="ECO:0000256" key="2">
    <source>
        <dbReference type="ARBA" id="ARBA00023163"/>
    </source>
</evidence>
<evidence type="ECO:0000256" key="3">
    <source>
        <dbReference type="ARBA" id="ARBA00023242"/>
    </source>
</evidence>
<dbReference type="Gene3D" id="2.130.10.10">
    <property type="entry name" value="YVTN repeat-like/Quinoprotein amine dehydrogenase"/>
    <property type="match status" value="1"/>
</dbReference>
<dbReference type="GO" id="GO:0005634">
    <property type="term" value="C:nucleus"/>
    <property type="evidence" value="ECO:0007669"/>
    <property type="project" value="UniProtKB-SubCell"/>
</dbReference>
<feature type="compositionally biased region" description="Acidic residues" evidence="4">
    <location>
        <begin position="145"/>
        <end position="174"/>
    </location>
</feature>
<dbReference type="GO" id="GO:0000127">
    <property type="term" value="C:transcription factor TFIIIC complex"/>
    <property type="evidence" value="ECO:0007669"/>
    <property type="project" value="TreeGrafter"/>
</dbReference>
<feature type="region of interest" description="Disordered" evidence="4">
    <location>
        <begin position="330"/>
        <end position="365"/>
    </location>
</feature>
<feature type="compositionally biased region" description="Low complexity" evidence="4">
    <location>
        <begin position="57"/>
        <end position="72"/>
    </location>
</feature>
<keyword evidence="3" id="KW-0539">Nucleus</keyword>
<dbReference type="GO" id="GO:0006383">
    <property type="term" value="P:transcription by RNA polymerase III"/>
    <property type="evidence" value="ECO:0007669"/>
    <property type="project" value="TreeGrafter"/>
</dbReference>
<dbReference type="InterPro" id="IPR036322">
    <property type="entry name" value="WD40_repeat_dom_sf"/>
</dbReference>
<keyword evidence="2" id="KW-0804">Transcription</keyword>
<feature type="compositionally biased region" description="Low complexity" evidence="4">
    <location>
        <begin position="229"/>
        <end position="242"/>
    </location>
</feature>
<feature type="compositionally biased region" description="Polar residues" evidence="4">
    <location>
        <begin position="552"/>
        <end position="561"/>
    </location>
</feature>
<feature type="compositionally biased region" description="Polar residues" evidence="4">
    <location>
        <begin position="218"/>
        <end position="228"/>
    </location>
</feature>
<dbReference type="SMART" id="SM00320">
    <property type="entry name" value="WD40"/>
    <property type="match status" value="4"/>
</dbReference>
<feature type="compositionally biased region" description="Polar residues" evidence="4">
    <location>
        <begin position="282"/>
        <end position="292"/>
    </location>
</feature>
<dbReference type="InterPro" id="IPR015943">
    <property type="entry name" value="WD40/YVTN_repeat-like_dom_sf"/>
</dbReference>